<organism evidence="2 3">
    <name type="scientific">Microbaculum marinum</name>
    <dbReference type="NCBI Taxonomy" id="1764581"/>
    <lineage>
        <taxon>Bacteria</taxon>
        <taxon>Pseudomonadati</taxon>
        <taxon>Pseudomonadota</taxon>
        <taxon>Alphaproteobacteria</taxon>
        <taxon>Hyphomicrobiales</taxon>
        <taxon>Tepidamorphaceae</taxon>
        <taxon>Microbaculum</taxon>
    </lineage>
</organism>
<dbReference type="RefSeq" id="WP_340329795.1">
    <property type="nucleotide sequence ID" value="NZ_JAZHOF010000004.1"/>
</dbReference>
<comment type="caution">
    <text evidence="2">The sequence shown here is derived from an EMBL/GenBank/DDBJ whole genome shotgun (WGS) entry which is preliminary data.</text>
</comment>
<dbReference type="Gene3D" id="3.90.850.10">
    <property type="entry name" value="Fumarylacetoacetase-like, C-terminal domain"/>
    <property type="match status" value="1"/>
</dbReference>
<gene>
    <name evidence="2" type="ORF">V3328_11470</name>
</gene>
<keyword evidence="2" id="KW-0378">Hydrolase</keyword>
<keyword evidence="3" id="KW-1185">Reference proteome</keyword>
<dbReference type="AlphaFoldDB" id="A0AAW9REN9"/>
<accession>A0AAW9REN9</accession>
<feature type="domain" description="Fumarylacetoacetase-like C-terminal" evidence="1">
    <location>
        <begin position="85"/>
        <end position="308"/>
    </location>
</feature>
<dbReference type="SUPFAM" id="SSF56529">
    <property type="entry name" value="FAH"/>
    <property type="match status" value="1"/>
</dbReference>
<dbReference type="Pfam" id="PF01557">
    <property type="entry name" value="FAA_hydrolase"/>
    <property type="match status" value="1"/>
</dbReference>
<dbReference type="InterPro" id="IPR011234">
    <property type="entry name" value="Fumarylacetoacetase-like_C"/>
</dbReference>
<dbReference type="PANTHER" id="PTHR43211">
    <property type="entry name" value="FUMARYLACETOACETATE HYDROLASE"/>
    <property type="match status" value="1"/>
</dbReference>
<evidence type="ECO:0000259" key="1">
    <source>
        <dbReference type="Pfam" id="PF01557"/>
    </source>
</evidence>
<protein>
    <submittedName>
        <fullName evidence="2">Fumarylacetoacetate hydrolase family protein</fullName>
    </submittedName>
</protein>
<evidence type="ECO:0000313" key="3">
    <source>
        <dbReference type="Proteomes" id="UP001378188"/>
    </source>
</evidence>
<proteinExistence type="predicted"/>
<sequence>MKLVTFQTAGEPRQRIGAMAGDDAVCELPAEETPAFADMLALIDGGADALAQARAALDRAGRVHALADIRLLAPLPVPRQMRDCLSFEQHVRQVRANRHLLGIGGFPSDPAKVEIPQVWYDQPIYYKANRFSVVGPQADVVIPYGEDWFDYELEFAAVIGTGGRDLPRAGAHAHIFGYCIFNDFSARRTQIREMAGSLGPAKGKDFDTGNVLGPWLVTADEIADPYALTMVARVNGEEWSRGTSAAMHHRFDAILEHVSRDETIHPGEIFGSGTVGSGCGMEVGRFLKPGDVVELEVDGLGVLRNRVVAKPS</sequence>
<dbReference type="EMBL" id="JAZHOF010000004">
    <property type="protein sequence ID" value="MEJ8572097.1"/>
    <property type="molecule type" value="Genomic_DNA"/>
</dbReference>
<evidence type="ECO:0000313" key="2">
    <source>
        <dbReference type="EMBL" id="MEJ8572097.1"/>
    </source>
</evidence>
<dbReference type="InterPro" id="IPR036663">
    <property type="entry name" value="Fumarylacetoacetase_C_sf"/>
</dbReference>
<dbReference type="PANTHER" id="PTHR43211:SF1">
    <property type="entry name" value="BLL6422 PROTEIN"/>
    <property type="match status" value="1"/>
</dbReference>
<reference evidence="2 3" key="1">
    <citation type="submission" date="2024-02" db="EMBL/GenBank/DDBJ databases">
        <title>Genome analysis and characterization of Microbaculum marinisediminis sp. nov., isolated from marine sediment.</title>
        <authorList>
            <person name="Du Z.-J."/>
            <person name="Ye Y.-Q."/>
            <person name="Zhang Z.-R."/>
            <person name="Yuan S.-M."/>
            <person name="Zhang X.-Y."/>
        </authorList>
    </citation>
    <scope>NUCLEOTIDE SEQUENCE [LARGE SCALE GENOMIC DNA]</scope>
    <source>
        <strain evidence="2 3">SDUM1044001</strain>
    </source>
</reference>
<dbReference type="Proteomes" id="UP001378188">
    <property type="component" value="Unassembled WGS sequence"/>
</dbReference>
<dbReference type="GO" id="GO:0016787">
    <property type="term" value="F:hydrolase activity"/>
    <property type="evidence" value="ECO:0007669"/>
    <property type="project" value="UniProtKB-KW"/>
</dbReference>
<name>A0AAW9REN9_9HYPH</name>